<evidence type="ECO:0008006" key="4">
    <source>
        <dbReference type="Google" id="ProtNLM"/>
    </source>
</evidence>
<keyword evidence="1" id="KW-0732">Signal</keyword>
<organism evidence="2 3">
    <name type="scientific">Chitinophaga rupis</name>
    <dbReference type="NCBI Taxonomy" id="573321"/>
    <lineage>
        <taxon>Bacteria</taxon>
        <taxon>Pseudomonadati</taxon>
        <taxon>Bacteroidota</taxon>
        <taxon>Chitinophagia</taxon>
        <taxon>Chitinophagales</taxon>
        <taxon>Chitinophagaceae</taxon>
        <taxon>Chitinophaga</taxon>
    </lineage>
</organism>
<feature type="signal peptide" evidence="1">
    <location>
        <begin position="1"/>
        <end position="21"/>
    </location>
</feature>
<reference evidence="2 3" key="1">
    <citation type="submission" date="2016-10" db="EMBL/GenBank/DDBJ databases">
        <authorList>
            <person name="de Groot N.N."/>
        </authorList>
    </citation>
    <scope>NUCLEOTIDE SEQUENCE [LARGE SCALE GENOMIC DNA]</scope>
    <source>
        <strain evidence="2 3">DSM 21039</strain>
    </source>
</reference>
<gene>
    <name evidence="2" type="ORF">SAMN04488505_103119</name>
</gene>
<proteinExistence type="predicted"/>
<protein>
    <recommendedName>
        <fullName evidence="4">DUF4488 domain-containing protein</fullName>
    </recommendedName>
</protein>
<evidence type="ECO:0000313" key="3">
    <source>
        <dbReference type="Proteomes" id="UP000198984"/>
    </source>
</evidence>
<evidence type="ECO:0000313" key="2">
    <source>
        <dbReference type="EMBL" id="SEM00799.1"/>
    </source>
</evidence>
<dbReference type="RefSeq" id="WP_089912338.1">
    <property type="nucleotide sequence ID" value="NZ_FOBB01000003.1"/>
</dbReference>
<accession>A0A1H7UVN9</accession>
<keyword evidence="3" id="KW-1185">Reference proteome</keyword>
<name>A0A1H7UVN9_9BACT</name>
<evidence type="ECO:0000256" key="1">
    <source>
        <dbReference type="SAM" id="SignalP"/>
    </source>
</evidence>
<dbReference type="EMBL" id="FOBB01000003">
    <property type="protein sequence ID" value="SEM00799.1"/>
    <property type="molecule type" value="Genomic_DNA"/>
</dbReference>
<dbReference type="AlphaFoldDB" id="A0A1H7UVN9"/>
<dbReference type="OrthoDB" id="1100674at2"/>
<feature type="chain" id="PRO_5011480032" description="DUF4488 domain-containing protein" evidence="1">
    <location>
        <begin position="22"/>
        <end position="123"/>
    </location>
</feature>
<dbReference type="STRING" id="573321.SAMN04488505_103119"/>
<dbReference type="Proteomes" id="UP000198984">
    <property type="component" value="Unassembled WGS sequence"/>
</dbReference>
<sequence length="123" mass="13300">MKKTAIIVTGILLLGVLNAGAQSKAGADYFAGKWSVLFKGTPNGDARMLFLLEQKNDSIAGVAQDTTGAEISKLTDVTLKDNEIAFSFTAQGYNVNLLLTRKDEDHVTGSLMNMFDAEGERRK</sequence>